<dbReference type="Proteomes" id="UP000524893">
    <property type="component" value="Unassembled WGS sequence"/>
</dbReference>
<organism evidence="1 2">
    <name type="scientific">Staphylococcus coagulans</name>
    <dbReference type="NCBI Taxonomy" id="74706"/>
    <lineage>
        <taxon>Bacteria</taxon>
        <taxon>Bacillati</taxon>
        <taxon>Bacillota</taxon>
        <taxon>Bacilli</taxon>
        <taxon>Bacillales</taxon>
        <taxon>Staphylococcaceae</taxon>
        <taxon>Staphylococcus</taxon>
    </lineage>
</organism>
<gene>
    <name evidence="1" type="ORF">HR081_07735</name>
</gene>
<evidence type="ECO:0000313" key="2">
    <source>
        <dbReference type="Proteomes" id="UP000524893"/>
    </source>
</evidence>
<proteinExistence type="predicted"/>
<name>A0A9X1J1R2_9STAP</name>
<reference evidence="1 2" key="1">
    <citation type="journal article" date="2020" name="Access Microbiol">
        <title>Isolation and genome sequencing of Staphylococcus schleiferi subspecies coagulans from Antarctic seals.</title>
        <authorList>
            <person name="Foster G."/>
            <person name="Robb A."/>
            <person name="Paterson G.K."/>
        </authorList>
    </citation>
    <scope>NUCLEOTIDE SEQUENCE [LARGE SCALE GENOMIC DNA]</scope>
    <source>
        <strain evidence="1 2">M615/02/4</strain>
    </source>
</reference>
<dbReference type="AlphaFoldDB" id="A0A9X1J1R2"/>
<dbReference type="RefSeq" id="WP_165546204.1">
    <property type="nucleotide sequence ID" value="NZ_JAABPF010000003.1"/>
</dbReference>
<comment type="caution">
    <text evidence="1">The sequence shown here is derived from an EMBL/GenBank/DDBJ whole genome shotgun (WGS) entry which is preliminary data.</text>
</comment>
<dbReference type="InterPro" id="IPR007530">
    <property type="entry name" value="Aminoglycoside_adenylylTfrase"/>
</dbReference>
<dbReference type="Gene3D" id="3.30.460.10">
    <property type="entry name" value="Beta Polymerase, domain 2"/>
    <property type="match status" value="1"/>
</dbReference>
<dbReference type="Pfam" id="PF04439">
    <property type="entry name" value="Adenyl_transf"/>
    <property type="match status" value="1"/>
</dbReference>
<dbReference type="EMBL" id="JABTCN010000021">
    <property type="protein sequence ID" value="MBA8776770.1"/>
    <property type="molecule type" value="Genomic_DNA"/>
</dbReference>
<sequence length="84" mass="9774">MRDARDILKLILDIAKQDERIVSVLLNGSRANPYSGNDRLQDYDIIFATEYVNEFVKDKEWHKQFGPILGPLSNRTDEHTIEVK</sequence>
<dbReference type="InterPro" id="IPR043519">
    <property type="entry name" value="NT_sf"/>
</dbReference>
<dbReference type="SUPFAM" id="SSF81301">
    <property type="entry name" value="Nucleotidyltransferase"/>
    <property type="match status" value="1"/>
</dbReference>
<protein>
    <submittedName>
        <fullName evidence="1">Aminoglycoside 6-adenylyltransferase</fullName>
    </submittedName>
</protein>
<accession>A0A9X1J1R2</accession>
<evidence type="ECO:0000313" key="1">
    <source>
        <dbReference type="EMBL" id="MBA8776770.1"/>
    </source>
</evidence>